<gene>
    <name evidence="1" type="ORF">JM946_17185</name>
</gene>
<reference evidence="1 2" key="1">
    <citation type="journal article" date="2021" name="Int. J. Syst. Evol. Microbiol.">
        <title>Steroidobacter gossypii sp. nov., isolated from soil of cotton cropping field.</title>
        <authorList>
            <person name="Huang R."/>
            <person name="Yang S."/>
            <person name="Zhen C."/>
            <person name="Liu W."/>
        </authorList>
    </citation>
    <scope>NUCLEOTIDE SEQUENCE [LARGE SCALE GENOMIC DNA]</scope>
    <source>
        <strain evidence="1 2">S1-65</strain>
    </source>
</reference>
<sequence length="87" mass="9385">MPPEHQFAPLYRATVGREVFDEPLEWRVEDASGALICTVYDGGMAARIATALNLAEKAAAGAGLPEMADALERYLAARHRQASSRSP</sequence>
<evidence type="ECO:0000313" key="1">
    <source>
        <dbReference type="EMBL" id="MBM0106465.1"/>
    </source>
</evidence>
<name>A0ABS1WZQ8_9GAMM</name>
<dbReference type="EMBL" id="JAEVLS010000003">
    <property type="protein sequence ID" value="MBM0106465.1"/>
    <property type="molecule type" value="Genomic_DNA"/>
</dbReference>
<proteinExistence type="predicted"/>
<evidence type="ECO:0000313" key="2">
    <source>
        <dbReference type="Proteomes" id="UP000661077"/>
    </source>
</evidence>
<organism evidence="1 2">
    <name type="scientific">Steroidobacter gossypii</name>
    <dbReference type="NCBI Taxonomy" id="2805490"/>
    <lineage>
        <taxon>Bacteria</taxon>
        <taxon>Pseudomonadati</taxon>
        <taxon>Pseudomonadota</taxon>
        <taxon>Gammaproteobacteria</taxon>
        <taxon>Steroidobacterales</taxon>
        <taxon>Steroidobacteraceae</taxon>
        <taxon>Steroidobacter</taxon>
    </lineage>
</organism>
<accession>A0ABS1WZQ8</accession>
<protein>
    <submittedName>
        <fullName evidence="1">Uncharacterized protein</fullName>
    </submittedName>
</protein>
<dbReference type="Proteomes" id="UP000661077">
    <property type="component" value="Unassembled WGS sequence"/>
</dbReference>
<keyword evidence="2" id="KW-1185">Reference proteome</keyword>
<dbReference type="RefSeq" id="WP_203168564.1">
    <property type="nucleotide sequence ID" value="NZ_JAEVLS010000003.1"/>
</dbReference>
<comment type="caution">
    <text evidence="1">The sequence shown here is derived from an EMBL/GenBank/DDBJ whole genome shotgun (WGS) entry which is preliminary data.</text>
</comment>